<dbReference type="InterPro" id="IPR036890">
    <property type="entry name" value="HATPase_C_sf"/>
</dbReference>
<evidence type="ECO:0000259" key="6">
    <source>
        <dbReference type="PROSITE" id="PS50109"/>
    </source>
</evidence>
<dbReference type="Gene3D" id="3.30.565.10">
    <property type="entry name" value="Histidine kinase-like ATPase, C-terminal domain"/>
    <property type="match status" value="2"/>
</dbReference>
<keyword evidence="3 7" id="KW-0418">Kinase</keyword>
<dbReference type="RefSeq" id="WP_342297228.1">
    <property type="nucleotide sequence ID" value="NZ_JBCEVZ010000014.1"/>
</dbReference>
<gene>
    <name evidence="7" type="ORF">AAFH49_08230</name>
</gene>
<evidence type="ECO:0000256" key="1">
    <source>
        <dbReference type="ARBA" id="ARBA00022679"/>
    </source>
</evidence>
<dbReference type="InterPro" id="IPR003594">
    <property type="entry name" value="HATPase_dom"/>
</dbReference>
<evidence type="ECO:0000256" key="4">
    <source>
        <dbReference type="ARBA" id="ARBA00022840"/>
    </source>
</evidence>
<feature type="domain" description="Histidine kinase" evidence="6">
    <location>
        <begin position="537"/>
        <end position="722"/>
    </location>
</feature>
<accession>A0ABU9LVM8</accession>
<evidence type="ECO:0000256" key="2">
    <source>
        <dbReference type="ARBA" id="ARBA00022741"/>
    </source>
</evidence>
<keyword evidence="2" id="KW-0547">Nucleotide-binding</keyword>
<evidence type="ECO:0000313" key="8">
    <source>
        <dbReference type="Proteomes" id="UP001479606"/>
    </source>
</evidence>
<dbReference type="SUPFAM" id="SSF55874">
    <property type="entry name" value="ATPase domain of HSP90 chaperone/DNA topoisomerase II/histidine kinase"/>
    <property type="match status" value="2"/>
</dbReference>
<dbReference type="PANTHER" id="PTHR43065:SF46">
    <property type="entry name" value="C4-DICARBOXYLATE TRANSPORT SENSOR PROTEIN DCTB"/>
    <property type="match status" value="1"/>
</dbReference>
<proteinExistence type="predicted"/>
<organism evidence="7 8">
    <name type="scientific">Hymenobacter segetis</name>
    <dbReference type="NCBI Taxonomy" id="2025509"/>
    <lineage>
        <taxon>Bacteria</taxon>
        <taxon>Pseudomonadati</taxon>
        <taxon>Bacteroidota</taxon>
        <taxon>Cytophagia</taxon>
        <taxon>Cytophagales</taxon>
        <taxon>Hymenobacteraceae</taxon>
        <taxon>Hymenobacter</taxon>
    </lineage>
</organism>
<evidence type="ECO:0000256" key="5">
    <source>
        <dbReference type="ARBA" id="ARBA00023012"/>
    </source>
</evidence>
<dbReference type="PANTHER" id="PTHR43065">
    <property type="entry name" value="SENSOR HISTIDINE KINASE"/>
    <property type="match status" value="1"/>
</dbReference>
<dbReference type="Proteomes" id="UP001479606">
    <property type="component" value="Unassembled WGS sequence"/>
</dbReference>
<dbReference type="PROSITE" id="PS50109">
    <property type="entry name" value="HIS_KIN"/>
    <property type="match status" value="1"/>
</dbReference>
<sequence length="744" mass="84462">MAEPSGHQVQFKPKANLLILLGEELIKSPVMAIYELIKNSYDADATEVKIEFNNVEDPQKAQIVITDNGTGINEAVLTSVWFEPGTDFRKPLQDDGTRKANLSPVFKRVPMGEKGVGRFAVHKLSNLIKLKTRPAEVTPGKSGATANVNLLDYELHVEIDWRSFSSQKYLDEVAISWKKVTAPESFHFKKSPGTYIELNDLKETWTKGMARQLKRSTVSMLSPKNEEKEFSIALNFHNDWLKALPSVNQVLDAAPYKLTAALDPQYNLTFDYHFSLQNNTALGHRDIDGKSKDAVIRSKYKRNIREELKQSVRNFFAKNKEIAAEEIEAHTEALLNRSASFGTLKLEVYSYDLDAQSLRDTMPEPTLIKDLLKEQSGIRVFKGDLRVYDYGEPGNDWLGFDLKRVQNKEWFSNNQVIGFIYLDPAQSGVLVEKTNREGFIANAAFEKFILCLEFIFNDFKVERSVDRRKWLKFNHKESPNSFEGNIKSFKELVESAVIPNAQEKKRILSEVSALEKRYQQDKTALLIPAGVGMTASFAIHEIEKLVPRLHDSVRENPLDSIKLKSLVNELTDYVNGILSILRKGGIKNILLAETVEQAVKNYELRLQMRKVNVSVHVDPGISEIRCDKRLLITMLMNLIDNSIHWLETVYKPNKGIYISATKSKDGVSIVVADNGPGFKDNIEDIVRPFFSRKDGGIGIGMYMIDTAMMQFGKLNIIYDKEELLERNIPAMYNGAAVELLFNKF</sequence>
<comment type="caution">
    <text evidence="7">The sequence shown here is derived from an EMBL/GenBank/DDBJ whole genome shotgun (WGS) entry which is preliminary data.</text>
</comment>
<keyword evidence="8" id="KW-1185">Reference proteome</keyword>
<keyword evidence="1" id="KW-0808">Transferase</keyword>
<evidence type="ECO:0000313" key="7">
    <source>
        <dbReference type="EMBL" id="MEL5994192.1"/>
    </source>
</evidence>
<dbReference type="Pfam" id="PF13589">
    <property type="entry name" value="HATPase_c_3"/>
    <property type="match status" value="1"/>
</dbReference>
<evidence type="ECO:0000256" key="3">
    <source>
        <dbReference type="ARBA" id="ARBA00022777"/>
    </source>
</evidence>
<keyword evidence="5" id="KW-0902">Two-component regulatory system</keyword>
<dbReference type="EMBL" id="JBCEVZ010000014">
    <property type="protein sequence ID" value="MEL5994192.1"/>
    <property type="molecule type" value="Genomic_DNA"/>
</dbReference>
<dbReference type="Pfam" id="PF02518">
    <property type="entry name" value="HATPase_c"/>
    <property type="match status" value="1"/>
</dbReference>
<protein>
    <submittedName>
        <fullName evidence="7">Sensor histidine kinase</fullName>
    </submittedName>
</protein>
<dbReference type="InterPro" id="IPR005467">
    <property type="entry name" value="His_kinase_dom"/>
</dbReference>
<reference evidence="7 8" key="1">
    <citation type="journal article" date="2018" name="Arch. Microbiol.">
        <title>Hymenobacter segetis sp. nov., isolated from soil.</title>
        <authorList>
            <person name="Ten L.N."/>
            <person name="Lim S.J."/>
            <person name="Kim B.O."/>
            <person name="Kang I.K."/>
            <person name="Jung H.Y."/>
        </authorList>
    </citation>
    <scope>NUCLEOTIDE SEQUENCE [LARGE SCALE GENOMIC DNA]</scope>
    <source>
        <strain evidence="7 8">S7-3-11</strain>
    </source>
</reference>
<keyword evidence="4" id="KW-0067">ATP-binding</keyword>
<name>A0ABU9LVM8_9BACT</name>
<dbReference type="GO" id="GO:0016301">
    <property type="term" value="F:kinase activity"/>
    <property type="evidence" value="ECO:0007669"/>
    <property type="project" value="UniProtKB-KW"/>
</dbReference>